<dbReference type="Pfam" id="PF23571">
    <property type="entry name" value="GH3_M"/>
    <property type="match status" value="1"/>
</dbReference>
<dbReference type="Proteomes" id="UP000249061">
    <property type="component" value="Unassembled WGS sequence"/>
</dbReference>
<feature type="domain" description="GH3 middle" evidence="1">
    <location>
        <begin position="325"/>
        <end position="373"/>
    </location>
</feature>
<organism evidence="3 4">
    <name type="scientific">Archangium gephyra</name>
    <dbReference type="NCBI Taxonomy" id="48"/>
    <lineage>
        <taxon>Bacteria</taxon>
        <taxon>Pseudomonadati</taxon>
        <taxon>Myxococcota</taxon>
        <taxon>Myxococcia</taxon>
        <taxon>Myxococcales</taxon>
        <taxon>Cystobacterineae</taxon>
        <taxon>Archangiaceae</taxon>
        <taxon>Archangium</taxon>
    </lineage>
</organism>
<evidence type="ECO:0000313" key="4">
    <source>
        <dbReference type="Proteomes" id="UP000249061"/>
    </source>
</evidence>
<feature type="domain" description="GH3 C-terminal" evidence="2">
    <location>
        <begin position="392"/>
        <end position="480"/>
    </location>
</feature>
<name>A0A2W5TEK4_9BACT</name>
<evidence type="ECO:0000259" key="2">
    <source>
        <dbReference type="Pfam" id="PF23572"/>
    </source>
</evidence>
<evidence type="ECO:0000259" key="1">
    <source>
        <dbReference type="Pfam" id="PF23571"/>
    </source>
</evidence>
<evidence type="ECO:0000313" key="3">
    <source>
        <dbReference type="EMBL" id="PZR13192.1"/>
    </source>
</evidence>
<dbReference type="GO" id="GO:0016881">
    <property type="term" value="F:acid-amino acid ligase activity"/>
    <property type="evidence" value="ECO:0007669"/>
    <property type="project" value="TreeGrafter"/>
</dbReference>
<protein>
    <submittedName>
        <fullName evidence="3">Autotransporter</fullName>
    </submittedName>
</protein>
<gene>
    <name evidence="3" type="ORF">DI536_12950</name>
</gene>
<comment type="caution">
    <text evidence="3">The sequence shown here is derived from an EMBL/GenBank/DDBJ whole genome shotgun (WGS) entry which is preliminary data.</text>
</comment>
<dbReference type="GO" id="GO:0005737">
    <property type="term" value="C:cytoplasm"/>
    <property type="evidence" value="ECO:0007669"/>
    <property type="project" value="TreeGrafter"/>
</dbReference>
<proteinExistence type="predicted"/>
<dbReference type="InterPro" id="IPR004993">
    <property type="entry name" value="GH3"/>
</dbReference>
<dbReference type="PANTHER" id="PTHR31901:SF9">
    <property type="entry name" value="GH3 DOMAIN-CONTAINING PROTEIN"/>
    <property type="match status" value="1"/>
</dbReference>
<sequence>MLVTALNVGWAVSRASAASRFHRATKRVQRTQQEWLSAFIRENAATAYGREHGYAHVGDIRGFQARVPIVDYQALRPWVQRIADGEGEVLTREPVKMLERTSGSTSASKWVPYTEGLLSDFGAATSPWLDDVVTTFPKLLTARHYWSVSPAAREPEVTKGGLRVGLEDDTEYFDPLTRAAMKRLFAVDGAVARIRDLGLWRRQTLRALLTTEDLGFISVWNPSFLTLLMEAVDLAWLSPKQRRAVDQLGLVGEALWPRLQLISCWTDAWAREALPALRRFFPSTPIQGKGLLATEGVVTFPLWGQPAPVAAVTSHFLEFEGEDGVRLVHELREGEAYAPVITTRGGFARYRLADQLRCVGHFREVPMLRFEGRLDRTSDLVGEKLNAVFVEAAVRSLQLSGFVLLAPSLQPARYVLFAEAPEEDSAQRLEERLLENPHYRYARELGQLAPLHVQRVVNGHAKYVEAMRARGMRLGDIKPACFDPTPGWEHRFELGR</sequence>
<dbReference type="AlphaFoldDB" id="A0A2W5TEK4"/>
<dbReference type="Pfam" id="PF23572">
    <property type="entry name" value="GH3_C"/>
    <property type="match status" value="1"/>
</dbReference>
<dbReference type="InterPro" id="IPR055378">
    <property type="entry name" value="GH3_C"/>
</dbReference>
<reference evidence="3 4" key="1">
    <citation type="submission" date="2017-08" db="EMBL/GenBank/DDBJ databases">
        <title>Infants hospitalized years apart are colonized by the same room-sourced microbial strains.</title>
        <authorList>
            <person name="Brooks B."/>
            <person name="Olm M.R."/>
            <person name="Firek B.A."/>
            <person name="Baker R."/>
            <person name="Thomas B.C."/>
            <person name="Morowitz M.J."/>
            <person name="Banfield J.F."/>
        </authorList>
    </citation>
    <scope>NUCLEOTIDE SEQUENCE [LARGE SCALE GENOMIC DNA]</scope>
    <source>
        <strain evidence="3">S2_003_000_R2_14</strain>
    </source>
</reference>
<dbReference type="Pfam" id="PF03321">
    <property type="entry name" value="GH3"/>
    <property type="match status" value="1"/>
</dbReference>
<dbReference type="PANTHER" id="PTHR31901">
    <property type="entry name" value="GH3 DOMAIN-CONTAINING PROTEIN"/>
    <property type="match status" value="1"/>
</dbReference>
<dbReference type="EMBL" id="QFQP01000010">
    <property type="protein sequence ID" value="PZR13192.1"/>
    <property type="molecule type" value="Genomic_DNA"/>
</dbReference>
<accession>A0A2W5TEK4</accession>
<dbReference type="InterPro" id="IPR055377">
    <property type="entry name" value="GH3_M"/>
</dbReference>